<reference evidence="2 3" key="1">
    <citation type="journal article" date="2009" name="Stand. Genomic Sci.">
        <title>Complete genome sequence of Pirellula staleyi type strain (ATCC 27377).</title>
        <authorList>
            <person name="Clum A."/>
            <person name="Tindall B.J."/>
            <person name="Sikorski J."/>
            <person name="Ivanova N."/>
            <person name="Mavrommatis K."/>
            <person name="Lucas S."/>
            <person name="Glavina del Rio T."/>
            <person name="Nolan M."/>
            <person name="Chen F."/>
            <person name="Tice H."/>
            <person name="Pitluck S."/>
            <person name="Cheng J.F."/>
            <person name="Chertkov O."/>
            <person name="Brettin T."/>
            <person name="Han C."/>
            <person name="Detter J.C."/>
            <person name="Kuske C."/>
            <person name="Bruce D."/>
            <person name="Goodwin L."/>
            <person name="Ovchinikova G."/>
            <person name="Pati A."/>
            <person name="Mikhailova N."/>
            <person name="Chen A."/>
            <person name="Palaniappan K."/>
            <person name="Land M."/>
            <person name="Hauser L."/>
            <person name="Chang Y.J."/>
            <person name="Jeffries C.D."/>
            <person name="Chain P."/>
            <person name="Rohde M."/>
            <person name="Goker M."/>
            <person name="Bristow J."/>
            <person name="Eisen J.A."/>
            <person name="Markowitz V."/>
            <person name="Hugenholtz P."/>
            <person name="Kyrpides N.C."/>
            <person name="Klenk H.P."/>
            <person name="Lapidus A."/>
        </authorList>
    </citation>
    <scope>NUCLEOTIDE SEQUENCE [LARGE SCALE GENOMIC DNA]</scope>
    <source>
        <strain evidence="3">ATCC 27377 / DSM 6068 / ICPB 4128</strain>
    </source>
</reference>
<evidence type="ECO:0000313" key="2">
    <source>
        <dbReference type="EMBL" id="ADB14718.1"/>
    </source>
</evidence>
<protein>
    <submittedName>
        <fullName evidence="2">Transport-associated</fullName>
    </submittedName>
</protein>
<name>D2QZG0_PIRSD</name>
<proteinExistence type="predicted"/>
<organism evidence="2 3">
    <name type="scientific">Pirellula staleyi (strain ATCC 27377 / DSM 6068 / ICPB 4128)</name>
    <name type="common">Pirella staleyi</name>
    <dbReference type="NCBI Taxonomy" id="530564"/>
    <lineage>
        <taxon>Bacteria</taxon>
        <taxon>Pseudomonadati</taxon>
        <taxon>Planctomycetota</taxon>
        <taxon>Planctomycetia</taxon>
        <taxon>Pirellulales</taxon>
        <taxon>Pirellulaceae</taxon>
        <taxon>Pirellula</taxon>
    </lineage>
</organism>
<accession>D2QZG0</accession>
<dbReference type="Proteomes" id="UP000001887">
    <property type="component" value="Chromosome"/>
</dbReference>
<evidence type="ECO:0000259" key="1">
    <source>
        <dbReference type="PROSITE" id="PS50914"/>
    </source>
</evidence>
<dbReference type="STRING" id="530564.Psta_0021"/>
<dbReference type="HOGENOM" id="CLU_2586686_0_0_0"/>
<dbReference type="InterPro" id="IPR007055">
    <property type="entry name" value="BON_dom"/>
</dbReference>
<dbReference type="EMBL" id="CP001848">
    <property type="protein sequence ID" value="ADB14718.1"/>
    <property type="molecule type" value="Genomic_DNA"/>
</dbReference>
<dbReference type="OrthoDB" id="291621at2"/>
<evidence type="ECO:0000313" key="3">
    <source>
        <dbReference type="Proteomes" id="UP000001887"/>
    </source>
</evidence>
<dbReference type="Gene3D" id="3.30.1340.30">
    <property type="match status" value="1"/>
</dbReference>
<dbReference type="eggNOG" id="COG2823">
    <property type="taxonomic scope" value="Bacteria"/>
</dbReference>
<sequence length="80" mass="9113">MQSIDRSSEVETSPLALRVDEAIATNPYLQGRKLRFETSGNRVTLHGQVNTYFQKQMAQELLKHVEGVGEIENGLEVMWH</sequence>
<dbReference type="KEGG" id="psl:Psta_0021"/>
<keyword evidence="3" id="KW-1185">Reference proteome</keyword>
<dbReference type="PROSITE" id="PS50914">
    <property type="entry name" value="BON"/>
    <property type="match status" value="1"/>
</dbReference>
<dbReference type="AlphaFoldDB" id="D2QZG0"/>
<feature type="domain" description="BON" evidence="1">
    <location>
        <begin position="11"/>
        <end position="79"/>
    </location>
</feature>
<gene>
    <name evidence="2" type="ordered locus">Psta_0021</name>
</gene>
<dbReference type="Pfam" id="PF04972">
    <property type="entry name" value="BON"/>
    <property type="match status" value="1"/>
</dbReference>